<evidence type="ECO:0000313" key="8">
    <source>
        <dbReference type="Proteomes" id="UP000466388"/>
    </source>
</evidence>
<feature type="transmembrane region" description="Helical" evidence="6">
    <location>
        <begin position="98"/>
        <end position="116"/>
    </location>
</feature>
<comment type="subcellular location">
    <subcellularLocation>
        <location evidence="6">Cell membrane</location>
        <topology evidence="6">Multi-pass membrane protein</topology>
    </subcellularLocation>
    <subcellularLocation>
        <location evidence="1">Membrane</location>
        <topology evidence="1">Multi-pass membrane protein</topology>
    </subcellularLocation>
</comment>
<organism evidence="7 8">
    <name type="scientific">Secundilactobacillus folii</name>
    <dbReference type="NCBI Taxonomy" id="2678357"/>
    <lineage>
        <taxon>Bacteria</taxon>
        <taxon>Bacillati</taxon>
        <taxon>Bacillota</taxon>
        <taxon>Bacilli</taxon>
        <taxon>Lactobacillales</taxon>
        <taxon>Lactobacillaceae</taxon>
        <taxon>Secundilactobacillus</taxon>
    </lineage>
</organism>
<keyword evidence="8" id="KW-1185">Reference proteome</keyword>
<keyword evidence="4 6" id="KW-1133">Transmembrane helix</keyword>
<feature type="transmembrane region" description="Helical" evidence="6">
    <location>
        <begin position="75"/>
        <end position="92"/>
    </location>
</feature>
<evidence type="ECO:0000256" key="5">
    <source>
        <dbReference type="ARBA" id="ARBA00023136"/>
    </source>
</evidence>
<dbReference type="InterPro" id="IPR051598">
    <property type="entry name" value="TSUP/Inactive_protease-like"/>
</dbReference>
<proteinExistence type="inferred from homology"/>
<evidence type="ECO:0000256" key="2">
    <source>
        <dbReference type="ARBA" id="ARBA00009142"/>
    </source>
</evidence>
<dbReference type="RefSeq" id="WP_343031793.1">
    <property type="nucleotide sequence ID" value="NZ_WNJO01000004.1"/>
</dbReference>
<keyword evidence="6" id="KW-1003">Cell membrane</keyword>
<evidence type="ECO:0000256" key="1">
    <source>
        <dbReference type="ARBA" id="ARBA00004141"/>
    </source>
</evidence>
<keyword evidence="3 6" id="KW-0812">Transmembrane</keyword>
<dbReference type="GO" id="GO:0005886">
    <property type="term" value="C:plasma membrane"/>
    <property type="evidence" value="ECO:0007669"/>
    <property type="project" value="UniProtKB-SubCell"/>
</dbReference>
<sequence>MNTIILAVAGVVIGLFVISTGGGGAAFYLGILTGVFKLAPATAAATSIITALPSIIIGSWGYYRQHLINFRIGNLMLISAVPAVIVGALISPYIPETIYRWIIGIILVLLGVRIFLQRGSSRKPQHGKMLAILYGIMSGLMVGVAGLSGGGPIMAGALILGLDTFHATATSSYVLVGMCFLGAILHLTNGSVDWAAGLPLMLGAIVGATMAPLLVKRISQSKHNGWVQPLIAVLLIFMGINTIR</sequence>
<dbReference type="PANTHER" id="PTHR43701">
    <property type="entry name" value="MEMBRANE TRANSPORTER PROTEIN MJ0441-RELATED"/>
    <property type="match status" value="1"/>
</dbReference>
<feature type="transmembrane region" description="Helical" evidence="6">
    <location>
        <begin position="43"/>
        <end position="63"/>
    </location>
</feature>
<protein>
    <recommendedName>
        <fullName evidence="6">Probable membrane transporter protein</fullName>
    </recommendedName>
</protein>
<evidence type="ECO:0000256" key="4">
    <source>
        <dbReference type="ARBA" id="ARBA00022989"/>
    </source>
</evidence>
<dbReference type="PANTHER" id="PTHR43701:SF2">
    <property type="entry name" value="MEMBRANE TRANSPORTER PROTEIN YJNA-RELATED"/>
    <property type="match status" value="1"/>
</dbReference>
<evidence type="ECO:0000256" key="6">
    <source>
        <dbReference type="RuleBase" id="RU363041"/>
    </source>
</evidence>
<comment type="similarity">
    <text evidence="2 6">Belongs to the 4-toluene sulfonate uptake permease (TSUP) (TC 2.A.102) family.</text>
</comment>
<feature type="transmembrane region" description="Helical" evidence="6">
    <location>
        <begin position="226"/>
        <end position="243"/>
    </location>
</feature>
<dbReference type="InterPro" id="IPR002781">
    <property type="entry name" value="TM_pro_TauE-like"/>
</dbReference>
<evidence type="ECO:0000313" key="7">
    <source>
        <dbReference type="EMBL" id="MTV81845.1"/>
    </source>
</evidence>
<reference evidence="7 8" key="1">
    <citation type="submission" date="2019-11" db="EMBL/GenBank/DDBJ databases">
        <title>Lactobacillus sp. nov. CRM56-3, isolated from fermented tea leaves.</title>
        <authorList>
            <person name="Phuengjayaem S."/>
            <person name="Tanasupawat S."/>
        </authorList>
    </citation>
    <scope>NUCLEOTIDE SEQUENCE [LARGE SCALE GENOMIC DNA]</scope>
    <source>
        <strain evidence="7 8">CRM56-3</strain>
    </source>
</reference>
<evidence type="ECO:0000256" key="3">
    <source>
        <dbReference type="ARBA" id="ARBA00022692"/>
    </source>
</evidence>
<dbReference type="Pfam" id="PF01925">
    <property type="entry name" value="TauE"/>
    <property type="match status" value="1"/>
</dbReference>
<feature type="transmembrane region" description="Helical" evidence="6">
    <location>
        <begin position="7"/>
        <end position="31"/>
    </location>
</feature>
<accession>A0A7X2XUP6</accession>
<name>A0A7X2XUP6_9LACO</name>
<feature type="transmembrane region" description="Helical" evidence="6">
    <location>
        <begin position="128"/>
        <end position="147"/>
    </location>
</feature>
<comment type="caution">
    <text evidence="7">The sequence shown here is derived from an EMBL/GenBank/DDBJ whole genome shotgun (WGS) entry which is preliminary data.</text>
</comment>
<feature type="transmembrane region" description="Helical" evidence="6">
    <location>
        <begin position="167"/>
        <end position="187"/>
    </location>
</feature>
<dbReference type="EMBL" id="WNJO01000004">
    <property type="protein sequence ID" value="MTV81845.1"/>
    <property type="molecule type" value="Genomic_DNA"/>
</dbReference>
<feature type="transmembrane region" description="Helical" evidence="6">
    <location>
        <begin position="194"/>
        <end position="214"/>
    </location>
</feature>
<dbReference type="Proteomes" id="UP000466388">
    <property type="component" value="Unassembled WGS sequence"/>
</dbReference>
<dbReference type="AlphaFoldDB" id="A0A7X2XUP6"/>
<gene>
    <name evidence="7" type="ORF">GM612_04135</name>
</gene>
<keyword evidence="5 6" id="KW-0472">Membrane</keyword>